<comment type="similarity">
    <text evidence="1 4">Belongs to the short-chain dehydrogenases/reductases (SDR) family.</text>
</comment>
<reference evidence="5" key="1">
    <citation type="journal article" date="2019" name="Org. Lett.">
        <title>Discovery of Druggability-Improved Analogues by Investigation of the LL-D49194?1 Biosynthetic Pathway.</title>
        <authorList>
            <person name="Dong L."/>
            <person name="Shen Y."/>
            <person name="Hou X.-F."/>
            <person name="Li W.-J."/>
            <person name="Tang G.-L."/>
        </authorList>
    </citation>
    <scope>NUCLEOTIDE SEQUENCE</scope>
    <source>
        <strain evidence="5">NRRL15735</strain>
    </source>
</reference>
<dbReference type="InterPro" id="IPR002347">
    <property type="entry name" value="SDR_fam"/>
</dbReference>
<evidence type="ECO:0000256" key="4">
    <source>
        <dbReference type="RuleBase" id="RU000363"/>
    </source>
</evidence>
<keyword evidence="3" id="KW-0560">Oxidoreductase</keyword>
<dbReference type="EMBL" id="MK501817">
    <property type="protein sequence ID" value="QDQ37876.1"/>
    <property type="molecule type" value="Genomic_DNA"/>
</dbReference>
<dbReference type="InterPro" id="IPR036291">
    <property type="entry name" value="NAD(P)-bd_dom_sf"/>
</dbReference>
<dbReference type="AlphaFoldDB" id="A0A516T9M9"/>
<organism evidence="5">
    <name type="scientific">Streptomyces vinaceusdrappus</name>
    <dbReference type="NCBI Taxonomy" id="67376"/>
    <lineage>
        <taxon>Bacteria</taxon>
        <taxon>Bacillati</taxon>
        <taxon>Actinomycetota</taxon>
        <taxon>Actinomycetes</taxon>
        <taxon>Kitasatosporales</taxon>
        <taxon>Streptomycetaceae</taxon>
        <taxon>Streptomyces</taxon>
        <taxon>Streptomyces rochei group</taxon>
    </lineage>
</organism>
<dbReference type="PRINTS" id="PR00080">
    <property type="entry name" value="SDRFAMILY"/>
</dbReference>
<evidence type="ECO:0000256" key="2">
    <source>
        <dbReference type="ARBA" id="ARBA00022857"/>
    </source>
</evidence>
<evidence type="ECO:0000256" key="1">
    <source>
        <dbReference type="ARBA" id="ARBA00006484"/>
    </source>
</evidence>
<dbReference type="PANTHER" id="PTHR43490:SF99">
    <property type="entry name" value="SHORT-CHAIN DEHYDROGENASE_REDUCTASE"/>
    <property type="match status" value="1"/>
</dbReference>
<keyword evidence="2" id="KW-0521">NADP</keyword>
<sequence>MDAKGKIALVTGATKGIGYETARALGALGATVLVGARDAERGAAAAAALRERGADARALRLDVTDPATAEAAAHLVQERHGHLDILVNNAGINIEWPARQPSEATLHDLRTTMETNVFGVSTVTNALLPLLRAAAAGRIVNVSSEMGVPAWLSGTQMPAMTAYSLSKAALNMLTVLYANELRDSSVKVNACSPGFVVTDINRGAGVLTAQEGARIVVDLATLDEDGPAGVFLNDAGPVSW</sequence>
<dbReference type="Gene3D" id="3.40.50.720">
    <property type="entry name" value="NAD(P)-binding Rossmann-like Domain"/>
    <property type="match status" value="1"/>
</dbReference>
<dbReference type="Pfam" id="PF00106">
    <property type="entry name" value="adh_short"/>
    <property type="match status" value="1"/>
</dbReference>
<name>A0A516T9M9_9ACTN</name>
<dbReference type="PANTHER" id="PTHR43490">
    <property type="entry name" value="(+)-NEOMENTHOL DEHYDROGENASE"/>
    <property type="match status" value="1"/>
</dbReference>
<dbReference type="PRINTS" id="PR00081">
    <property type="entry name" value="GDHRDH"/>
</dbReference>
<proteinExistence type="inferred from homology"/>
<dbReference type="GO" id="GO:0016491">
    <property type="term" value="F:oxidoreductase activity"/>
    <property type="evidence" value="ECO:0007669"/>
    <property type="project" value="UniProtKB-KW"/>
</dbReference>
<dbReference type="SUPFAM" id="SSF51735">
    <property type="entry name" value="NAD(P)-binding Rossmann-fold domains"/>
    <property type="match status" value="1"/>
</dbReference>
<evidence type="ECO:0000313" key="5">
    <source>
        <dbReference type="EMBL" id="QDQ37876.1"/>
    </source>
</evidence>
<protein>
    <submittedName>
        <fullName evidence="5">Ketoreductase</fullName>
    </submittedName>
</protein>
<accession>A0A516T9M9</accession>
<evidence type="ECO:0000256" key="3">
    <source>
        <dbReference type="ARBA" id="ARBA00023002"/>
    </source>
</evidence>